<dbReference type="EMBL" id="JAYMGO010000009">
    <property type="protein sequence ID" value="KAL1268653.1"/>
    <property type="molecule type" value="Genomic_DNA"/>
</dbReference>
<name>A0ABR3MVI3_9TELE</name>
<reference evidence="1 2" key="1">
    <citation type="submission" date="2023-09" db="EMBL/GenBank/DDBJ databases">
        <authorList>
            <person name="Wang M."/>
        </authorList>
    </citation>
    <scope>NUCLEOTIDE SEQUENCE [LARGE SCALE GENOMIC DNA]</scope>
    <source>
        <strain evidence="1">GT-2023</strain>
        <tissue evidence="1">Liver</tissue>
    </source>
</reference>
<keyword evidence="2" id="KW-1185">Reference proteome</keyword>
<organism evidence="1 2">
    <name type="scientific">Cirrhinus molitorella</name>
    <name type="common">mud carp</name>
    <dbReference type="NCBI Taxonomy" id="172907"/>
    <lineage>
        <taxon>Eukaryota</taxon>
        <taxon>Metazoa</taxon>
        <taxon>Chordata</taxon>
        <taxon>Craniata</taxon>
        <taxon>Vertebrata</taxon>
        <taxon>Euteleostomi</taxon>
        <taxon>Actinopterygii</taxon>
        <taxon>Neopterygii</taxon>
        <taxon>Teleostei</taxon>
        <taxon>Ostariophysi</taxon>
        <taxon>Cypriniformes</taxon>
        <taxon>Cyprinidae</taxon>
        <taxon>Labeoninae</taxon>
        <taxon>Labeonini</taxon>
        <taxon>Cirrhinus</taxon>
    </lineage>
</organism>
<dbReference type="PANTHER" id="PTHR47241">
    <property type="entry name" value="FINGER PROTEIN, PUTATIVE-RELATED"/>
    <property type="match status" value="1"/>
</dbReference>
<dbReference type="PANTHER" id="PTHR47241:SF1">
    <property type="entry name" value="BED-TYPE DOMAIN-CONTAINING PROTEIN"/>
    <property type="match status" value="1"/>
</dbReference>
<sequence>MTSLCCRVKTSQLRLWESLKRRQKMPHDSAKAQDIRAKIALSDLPFAFVENPGFLMLMEHVKPQFEMPSRHYFIEKALPALYKKISDKLPVIRCTPGSNLTR</sequence>
<evidence type="ECO:0000313" key="2">
    <source>
        <dbReference type="Proteomes" id="UP001558613"/>
    </source>
</evidence>
<evidence type="ECO:0000313" key="1">
    <source>
        <dbReference type="EMBL" id="KAL1268653.1"/>
    </source>
</evidence>
<dbReference type="Proteomes" id="UP001558613">
    <property type="component" value="Unassembled WGS sequence"/>
</dbReference>
<comment type="caution">
    <text evidence="1">The sequence shown here is derived from an EMBL/GenBank/DDBJ whole genome shotgun (WGS) entry which is preliminary data.</text>
</comment>
<accession>A0ABR3MVI3</accession>
<proteinExistence type="predicted"/>
<dbReference type="InterPro" id="IPR052865">
    <property type="entry name" value="Zinc_finger_BED"/>
</dbReference>
<gene>
    <name evidence="1" type="ORF">QQF64_034016</name>
</gene>
<protein>
    <submittedName>
        <fullName evidence="1">Uncharacterized protein</fullName>
    </submittedName>
</protein>